<name>A0A6S6SPX7_9BACT</name>
<dbReference type="AlphaFoldDB" id="A0A6S6SPX7"/>
<evidence type="ECO:0000313" key="2">
    <source>
        <dbReference type="EMBL" id="CAA6804700.1"/>
    </source>
</evidence>
<dbReference type="Pfam" id="PF13612">
    <property type="entry name" value="DDE_Tnp_1_3"/>
    <property type="match status" value="1"/>
</dbReference>
<dbReference type="EMBL" id="CACVAX010000012">
    <property type="protein sequence ID" value="CAA6804700.1"/>
    <property type="molecule type" value="Genomic_DNA"/>
</dbReference>
<protein>
    <submittedName>
        <fullName evidence="2">IS982 family transposase</fullName>
    </submittedName>
</protein>
<gene>
    <name evidence="2" type="ORF">HELGO_WM11345</name>
</gene>
<reference evidence="2" key="1">
    <citation type="submission" date="2020-01" db="EMBL/GenBank/DDBJ databases">
        <authorList>
            <person name="Meier V. D."/>
            <person name="Meier V D."/>
        </authorList>
    </citation>
    <scope>NUCLEOTIDE SEQUENCE</scope>
    <source>
        <strain evidence="2">HLG_WM_MAG_04</strain>
    </source>
</reference>
<organism evidence="2">
    <name type="scientific">uncultured Sulfurovum sp</name>
    <dbReference type="NCBI Taxonomy" id="269237"/>
    <lineage>
        <taxon>Bacteria</taxon>
        <taxon>Pseudomonadati</taxon>
        <taxon>Campylobacterota</taxon>
        <taxon>Epsilonproteobacteria</taxon>
        <taxon>Campylobacterales</taxon>
        <taxon>Sulfurovaceae</taxon>
        <taxon>Sulfurovum</taxon>
        <taxon>environmental samples</taxon>
    </lineage>
</organism>
<dbReference type="InterPro" id="IPR025668">
    <property type="entry name" value="Tnp_DDE_dom"/>
</dbReference>
<proteinExistence type="predicted"/>
<sequence>MEQRIITIYCLIEEFLKGTLGKEEHALSEISDSEVLFLGYLAVSDFNGNYAKAHYYGMGMKWVNKIEYSRFTRRINQLEREIEHFFLFLSELFKKLNGSQIYSVDSFPVEICQIQREKRSKLWRDVSLKGYNASKKKYFYGFKVHMVVTTNQEPVSCYISEGSMHDTTASYKFLPTLPTNSIVIGDKGYISGKLESFLAKFGIELSALKRKNMELDPNQKSKRKIRKGVETAFSVITAKFGKVIRATSIRGFLVKLKLFILAYSIDRFFKLSSNHQKLAFN</sequence>
<feature type="domain" description="Transposase DDE" evidence="1">
    <location>
        <begin position="100"/>
        <end position="224"/>
    </location>
</feature>
<accession>A0A6S6SPX7</accession>
<dbReference type="NCBIfam" id="NF033520">
    <property type="entry name" value="transpos_IS982"/>
    <property type="match status" value="1"/>
</dbReference>
<evidence type="ECO:0000259" key="1">
    <source>
        <dbReference type="Pfam" id="PF13612"/>
    </source>
</evidence>